<comment type="caution">
    <text evidence="8">The sequence shown here is derived from an EMBL/GenBank/DDBJ whole genome shotgun (WGS) entry which is preliminary data.</text>
</comment>
<dbReference type="Pfam" id="PF03134">
    <property type="entry name" value="TB2_DP1_HVA22"/>
    <property type="match status" value="1"/>
</dbReference>
<dbReference type="PANTHER" id="PTHR12300">
    <property type="entry name" value="HVA22-LIKE PROTEINS"/>
    <property type="match status" value="1"/>
</dbReference>
<dbReference type="Proteomes" id="UP001224775">
    <property type="component" value="Unassembled WGS sequence"/>
</dbReference>
<gene>
    <name evidence="8" type="ORF">QTG54_000302</name>
</gene>
<evidence type="ECO:0000256" key="2">
    <source>
        <dbReference type="ARBA" id="ARBA00008573"/>
    </source>
</evidence>
<sequence length="239" mass="25917">MRAIEASPDVSVSSEFGSECSAVCGVLILPIGEGANPNASGAAAAASSSRYFILIITNQNKADDVPALQKLEDQTSVPKEYTVVGGVVSLFFLIFFGIGAGVLCNVIGFLYPAFKSFQALENRVSSEVTQWLIYWVVFSFFSIIEVFVDVLLYWIPFYYSFKVAFLLWAMMPQTRGAKFLYDSFLKDFLKKNESKIDAALKDAKTSAGKVAVEASGAAKEVAATVASSLNKSNGDKKDE</sequence>
<reference evidence="8" key="1">
    <citation type="submission" date="2023-06" db="EMBL/GenBank/DDBJ databases">
        <title>Survivors Of The Sea: Transcriptome response of Skeletonema marinoi to long-term dormancy.</title>
        <authorList>
            <person name="Pinder M.I.M."/>
            <person name="Kourtchenko O."/>
            <person name="Robertson E.K."/>
            <person name="Larsson T."/>
            <person name="Maumus F."/>
            <person name="Osuna-Cruz C.M."/>
            <person name="Vancaester E."/>
            <person name="Stenow R."/>
            <person name="Vandepoele K."/>
            <person name="Ploug H."/>
            <person name="Bruchert V."/>
            <person name="Godhe A."/>
            <person name="Topel M."/>
        </authorList>
    </citation>
    <scope>NUCLEOTIDE SEQUENCE</scope>
    <source>
        <strain evidence="8">R05AC</strain>
    </source>
</reference>
<dbReference type="InterPro" id="IPR004345">
    <property type="entry name" value="TB2_DP1_HVA22"/>
</dbReference>
<comment type="similarity">
    <text evidence="2 6">Belongs to the DP1 family.</text>
</comment>
<evidence type="ECO:0000256" key="3">
    <source>
        <dbReference type="ARBA" id="ARBA00022692"/>
    </source>
</evidence>
<name>A0AAD9DK58_9STRA</name>
<dbReference type="PANTHER" id="PTHR12300:SF161">
    <property type="entry name" value="RECEPTOR EXPRESSION-ENHANCING PROTEIN"/>
    <property type="match status" value="1"/>
</dbReference>
<evidence type="ECO:0000256" key="6">
    <source>
        <dbReference type="RuleBase" id="RU362006"/>
    </source>
</evidence>
<comment type="subcellular location">
    <subcellularLocation>
        <location evidence="1 6">Membrane</location>
        <topology evidence="1 6">Multi-pass membrane protein</topology>
    </subcellularLocation>
</comment>
<organism evidence="8 9">
    <name type="scientific">Skeletonema marinoi</name>
    <dbReference type="NCBI Taxonomy" id="267567"/>
    <lineage>
        <taxon>Eukaryota</taxon>
        <taxon>Sar</taxon>
        <taxon>Stramenopiles</taxon>
        <taxon>Ochrophyta</taxon>
        <taxon>Bacillariophyta</taxon>
        <taxon>Coscinodiscophyceae</taxon>
        <taxon>Thalassiosirophycidae</taxon>
        <taxon>Thalassiosirales</taxon>
        <taxon>Skeletonemataceae</taxon>
        <taxon>Skeletonema</taxon>
        <taxon>Skeletonema marinoi-dohrnii complex</taxon>
    </lineage>
</organism>
<evidence type="ECO:0000256" key="4">
    <source>
        <dbReference type="ARBA" id="ARBA00022989"/>
    </source>
</evidence>
<keyword evidence="5 7" id="KW-0472">Membrane</keyword>
<feature type="transmembrane region" description="Helical" evidence="7">
    <location>
        <begin position="87"/>
        <end position="111"/>
    </location>
</feature>
<proteinExistence type="inferred from homology"/>
<feature type="transmembrane region" description="Helical" evidence="7">
    <location>
        <begin position="161"/>
        <end position="181"/>
    </location>
</feature>
<evidence type="ECO:0000256" key="1">
    <source>
        <dbReference type="ARBA" id="ARBA00004141"/>
    </source>
</evidence>
<protein>
    <submittedName>
        <fullName evidence="8">HVA22/TB2/DP1 family protein</fullName>
    </submittedName>
</protein>
<evidence type="ECO:0000256" key="5">
    <source>
        <dbReference type="ARBA" id="ARBA00023136"/>
    </source>
</evidence>
<keyword evidence="9" id="KW-1185">Reference proteome</keyword>
<accession>A0AAD9DK58</accession>
<keyword evidence="3 7" id="KW-0812">Transmembrane</keyword>
<evidence type="ECO:0000313" key="9">
    <source>
        <dbReference type="Proteomes" id="UP001224775"/>
    </source>
</evidence>
<evidence type="ECO:0000256" key="7">
    <source>
        <dbReference type="SAM" id="Phobius"/>
    </source>
</evidence>
<keyword evidence="4 7" id="KW-1133">Transmembrane helix</keyword>
<evidence type="ECO:0000313" key="8">
    <source>
        <dbReference type="EMBL" id="KAK1748363.1"/>
    </source>
</evidence>
<feature type="transmembrane region" description="Helical" evidence="7">
    <location>
        <begin position="132"/>
        <end position="155"/>
    </location>
</feature>
<dbReference type="EMBL" id="JATAAI010000001">
    <property type="protein sequence ID" value="KAK1748363.1"/>
    <property type="molecule type" value="Genomic_DNA"/>
</dbReference>
<dbReference type="GO" id="GO:0016020">
    <property type="term" value="C:membrane"/>
    <property type="evidence" value="ECO:0007669"/>
    <property type="project" value="UniProtKB-SubCell"/>
</dbReference>
<dbReference type="AlphaFoldDB" id="A0AAD9DK58"/>